<keyword evidence="14" id="KW-0808">Transferase</keyword>
<gene>
    <name evidence="14" type="primary">TMK1</name>
    <name evidence="14" type="ORF">SDJN03_07124</name>
</gene>
<accession>A0AAV6NRX4</accession>
<dbReference type="InterPro" id="IPR052422">
    <property type="entry name" value="Auxin_Ser/Thr_Kinase"/>
</dbReference>
<feature type="region of interest" description="Disordered" evidence="11">
    <location>
        <begin position="772"/>
        <end position="812"/>
    </location>
</feature>
<evidence type="ECO:0000256" key="11">
    <source>
        <dbReference type="SAM" id="MobiDB-lite"/>
    </source>
</evidence>
<evidence type="ECO:0000256" key="9">
    <source>
        <dbReference type="ARBA" id="ARBA00023170"/>
    </source>
</evidence>
<dbReference type="InterPro" id="IPR001611">
    <property type="entry name" value="Leu-rich_rpt"/>
</dbReference>
<evidence type="ECO:0000256" key="1">
    <source>
        <dbReference type="ARBA" id="ARBA00004167"/>
    </source>
</evidence>
<keyword evidence="10" id="KW-0325">Glycoprotein</keyword>
<dbReference type="InterPro" id="IPR013210">
    <property type="entry name" value="LRR_N_plant-typ"/>
</dbReference>
<evidence type="ECO:0000256" key="4">
    <source>
        <dbReference type="ARBA" id="ARBA00022692"/>
    </source>
</evidence>
<evidence type="ECO:0000256" key="2">
    <source>
        <dbReference type="ARBA" id="ARBA00008684"/>
    </source>
</evidence>
<feature type="domain" description="Protein kinase" evidence="13">
    <location>
        <begin position="440"/>
        <end position="739"/>
    </location>
</feature>
<feature type="transmembrane region" description="Helical" evidence="12">
    <location>
        <begin position="34"/>
        <end position="55"/>
    </location>
</feature>
<feature type="compositionally biased region" description="Low complexity" evidence="11">
    <location>
        <begin position="434"/>
        <end position="445"/>
    </location>
</feature>
<dbReference type="PANTHER" id="PTHR47986:SF34">
    <property type="entry name" value="RECEPTOR-LIKE KINASE TMK2"/>
    <property type="match status" value="1"/>
</dbReference>
<comment type="caution">
    <text evidence="14">The sequence shown here is derived from an EMBL/GenBank/DDBJ whole genome shotgun (WGS) entry which is preliminary data.</text>
</comment>
<reference evidence="14 15" key="1">
    <citation type="journal article" date="2021" name="Hortic Res">
        <title>The domestication of Cucurbita argyrosperma as revealed by the genome of its wild relative.</title>
        <authorList>
            <person name="Barrera-Redondo J."/>
            <person name="Sanchez-de la Vega G."/>
            <person name="Aguirre-Liguori J.A."/>
            <person name="Castellanos-Morales G."/>
            <person name="Gutierrez-Guerrero Y.T."/>
            <person name="Aguirre-Dugua X."/>
            <person name="Aguirre-Planter E."/>
            <person name="Tenaillon M.I."/>
            <person name="Lira-Saade R."/>
            <person name="Eguiarte L.E."/>
        </authorList>
    </citation>
    <scope>NUCLEOTIDE SEQUENCE [LARGE SCALE GENOMIC DNA]</scope>
    <source>
        <strain evidence="14">JBR-2021</strain>
    </source>
</reference>
<dbReference type="GO" id="GO:0005524">
    <property type="term" value="F:ATP binding"/>
    <property type="evidence" value="ECO:0007669"/>
    <property type="project" value="InterPro"/>
</dbReference>
<keyword evidence="5" id="KW-0732">Signal</keyword>
<keyword evidence="3" id="KW-0433">Leucine-rich repeat</keyword>
<dbReference type="InterPro" id="IPR000719">
    <property type="entry name" value="Prot_kinase_dom"/>
</dbReference>
<dbReference type="PROSITE" id="PS50011">
    <property type="entry name" value="PROTEIN_KINASE_DOM"/>
    <property type="match status" value="1"/>
</dbReference>
<dbReference type="PROSITE" id="PS00108">
    <property type="entry name" value="PROTEIN_KINASE_ST"/>
    <property type="match status" value="1"/>
</dbReference>
<evidence type="ECO:0000256" key="6">
    <source>
        <dbReference type="ARBA" id="ARBA00022737"/>
    </source>
</evidence>
<proteinExistence type="inferred from homology"/>
<evidence type="ECO:0000256" key="7">
    <source>
        <dbReference type="ARBA" id="ARBA00022989"/>
    </source>
</evidence>
<keyword evidence="9 14" id="KW-0675">Receptor</keyword>
<dbReference type="GO" id="GO:0016020">
    <property type="term" value="C:membrane"/>
    <property type="evidence" value="ECO:0007669"/>
    <property type="project" value="UniProtKB-SubCell"/>
</dbReference>
<comment type="similarity">
    <text evidence="2">Belongs to the protein kinase superfamily. Ser/Thr protein kinase family.</text>
</comment>
<comment type="subcellular location">
    <subcellularLocation>
        <location evidence="1">Membrane</location>
        <topology evidence="1">Single-pass membrane protein</topology>
    </subcellularLocation>
</comment>
<keyword evidence="8 12" id="KW-0472">Membrane</keyword>
<dbReference type="SMART" id="SM00220">
    <property type="entry name" value="S_TKc"/>
    <property type="match status" value="1"/>
</dbReference>
<evidence type="ECO:0000313" key="15">
    <source>
        <dbReference type="Proteomes" id="UP000685013"/>
    </source>
</evidence>
<evidence type="ECO:0000313" key="14">
    <source>
        <dbReference type="EMBL" id="KAG6601891.1"/>
    </source>
</evidence>
<keyword evidence="7 12" id="KW-1133">Transmembrane helix</keyword>
<feature type="compositionally biased region" description="Polar residues" evidence="11">
    <location>
        <begin position="777"/>
        <end position="812"/>
    </location>
</feature>
<dbReference type="Pfam" id="PF08263">
    <property type="entry name" value="LRRNT_2"/>
    <property type="match status" value="2"/>
</dbReference>
<feature type="region of interest" description="Disordered" evidence="11">
    <location>
        <begin position="424"/>
        <end position="454"/>
    </location>
</feature>
<dbReference type="Pfam" id="PF00560">
    <property type="entry name" value="LRR_1"/>
    <property type="match status" value="3"/>
</dbReference>
<dbReference type="Pfam" id="PF00069">
    <property type="entry name" value="Pkinase"/>
    <property type="match status" value="1"/>
</dbReference>
<organism evidence="14 15">
    <name type="scientific">Cucurbita argyrosperma subsp. sororia</name>
    <dbReference type="NCBI Taxonomy" id="37648"/>
    <lineage>
        <taxon>Eukaryota</taxon>
        <taxon>Viridiplantae</taxon>
        <taxon>Streptophyta</taxon>
        <taxon>Embryophyta</taxon>
        <taxon>Tracheophyta</taxon>
        <taxon>Spermatophyta</taxon>
        <taxon>Magnoliopsida</taxon>
        <taxon>eudicotyledons</taxon>
        <taxon>Gunneridae</taxon>
        <taxon>Pentapetalae</taxon>
        <taxon>rosids</taxon>
        <taxon>fabids</taxon>
        <taxon>Cucurbitales</taxon>
        <taxon>Cucurbitaceae</taxon>
        <taxon>Cucurbiteae</taxon>
        <taxon>Cucurbita</taxon>
    </lineage>
</organism>
<evidence type="ECO:0000256" key="10">
    <source>
        <dbReference type="ARBA" id="ARBA00023180"/>
    </source>
</evidence>
<keyword evidence="6" id="KW-0677">Repeat</keyword>
<dbReference type="PANTHER" id="PTHR47986">
    <property type="entry name" value="OSJNBA0070M12.3 PROTEIN"/>
    <property type="match status" value="1"/>
</dbReference>
<name>A0AAV6NRX4_9ROSI</name>
<feature type="transmembrane region" description="Helical" evidence="12">
    <location>
        <begin position="463"/>
        <end position="485"/>
    </location>
</feature>
<sequence length="812" mass="87527">MAASCFLLCDEKRVLIQCRLFLTKIEKKMREPHLGFGVFLFVFVFCILFLGSSVYGQPAAGGGGDGSVMNLLRTSIGAPSSLGWTGSDYCQWQYVNCDSQNRVLKIQIGNQKLKGSLPKELVNLSALVQLEVQGNQLSGPFPNLPDSLQILLAHGNLFTSMPADFFAKKSALQTIYIDNNPFAAWTIPDNIREASGLQEFSANSANITGVIPGFFDGTTFPTLTSLHLAGPLPDFSNLQGLQNLSLRDNQLTGIVPSSLINLKSLVIVNLTNNMLQGPIPAFNPNVHLDMSPGSNNFCSNSPGEPCNPLVTALLWVAQSMGFPTAFAQGWVGNDPCNNFKGVMCTGNPGNITVINFRNMDLVGTISPSFSLLTSVQKLLLSNNSLSGTIPTELVTMPNLTELDVSNNKLYGKVPGFRTNVIVNTQGNPDIGKDSPSAPTGKSPSGTGSGEVSDKVHKRSNTGVVVGSIVGVLVVLLIVGTVIFFYMRNKRHGSRVPSPNTVVVHPSHSGDQNSVKITLAQARVDAPETSSPPAGPSDVHVVEAGNLVISIQVLRNVTNNFSPENILGKGARGVEYLHSLAHQSFIHRDLKPSNILLGDDLRAKVADFGLVRLAPEGKASVETRLAGTFGYLAPEYAVTGRVTTKVDVYSFGVILMEMISGRKALDDSQPEDSLHLVTWFRRMYINKEVFPKAIDPSIDIDEETLGSITTVADLAGHCCAREPFQRPDMSHVVNVLSSLVDVWKPTEPSSEEQFAIDLEMSLPQALKKWQAFEGDSGTDMSSSSFLPSRDNTQTSIPNRPSGFVTSFTSADAR</sequence>
<dbReference type="Proteomes" id="UP000685013">
    <property type="component" value="Chromosome 4"/>
</dbReference>
<protein>
    <submittedName>
        <fullName evidence="14">Receptor protein kinase TMK1</fullName>
    </submittedName>
</protein>
<dbReference type="AlphaFoldDB" id="A0AAV6NRX4"/>
<evidence type="ECO:0000256" key="12">
    <source>
        <dbReference type="SAM" id="Phobius"/>
    </source>
</evidence>
<evidence type="ECO:0000256" key="3">
    <source>
        <dbReference type="ARBA" id="ARBA00022614"/>
    </source>
</evidence>
<dbReference type="InterPro" id="IPR008271">
    <property type="entry name" value="Ser/Thr_kinase_AS"/>
</dbReference>
<feature type="non-terminal residue" evidence="14">
    <location>
        <position position="1"/>
    </location>
</feature>
<keyword evidence="14" id="KW-0418">Kinase</keyword>
<evidence type="ECO:0000256" key="5">
    <source>
        <dbReference type="ARBA" id="ARBA00022729"/>
    </source>
</evidence>
<keyword evidence="15" id="KW-1185">Reference proteome</keyword>
<dbReference type="FunFam" id="3.80.10.10:FF:000129">
    <property type="entry name" value="Leucine-rich repeat receptor-like kinase"/>
    <property type="match status" value="1"/>
</dbReference>
<evidence type="ECO:0000256" key="8">
    <source>
        <dbReference type="ARBA" id="ARBA00023136"/>
    </source>
</evidence>
<dbReference type="GO" id="GO:0004672">
    <property type="term" value="F:protein kinase activity"/>
    <property type="evidence" value="ECO:0007669"/>
    <property type="project" value="InterPro"/>
</dbReference>
<dbReference type="EMBL" id="JAGKQH010000004">
    <property type="protein sequence ID" value="KAG6601891.1"/>
    <property type="molecule type" value="Genomic_DNA"/>
</dbReference>
<evidence type="ECO:0000259" key="13">
    <source>
        <dbReference type="PROSITE" id="PS50011"/>
    </source>
</evidence>
<keyword evidence="4 12" id="KW-0812">Transmembrane</keyword>